<protein>
    <submittedName>
        <fullName evidence="1">Uncharacterized protein</fullName>
    </submittedName>
</protein>
<reference evidence="1" key="1">
    <citation type="submission" date="2007-11" db="EMBL/GenBank/DDBJ databases">
        <authorList>
            <person name="Fulton L."/>
            <person name="Clifton S."/>
            <person name="Fulton B."/>
            <person name="Xu J."/>
            <person name="Minx P."/>
            <person name="Pepin K.H."/>
            <person name="Johnson M."/>
            <person name="Thiruvilangam P."/>
            <person name="Bhonagiri V."/>
            <person name="Nash W.E."/>
            <person name="Mardis E.R."/>
            <person name="Wilson R.K."/>
        </authorList>
    </citation>
    <scope>NUCLEOTIDE SEQUENCE [LARGE SCALE GENOMIC DNA]</scope>
    <source>
        <strain evidence="1">DSM 17241</strain>
    </source>
</reference>
<dbReference type="AlphaFoldDB" id="B0PHE5"/>
<dbReference type="Proteomes" id="UP000003803">
    <property type="component" value="Unassembled WGS sequence"/>
</dbReference>
<reference evidence="1" key="2">
    <citation type="submission" date="2013-09" db="EMBL/GenBank/DDBJ databases">
        <title>Draft genome sequence of Anaerotruncus colihominis(DSM 17241).</title>
        <authorList>
            <person name="Sudarsanam P."/>
            <person name="Ley R."/>
            <person name="Guruge J."/>
            <person name="Turnbaugh P.J."/>
            <person name="Mahowald M."/>
            <person name="Liep D."/>
            <person name="Gordon J."/>
        </authorList>
    </citation>
    <scope>NUCLEOTIDE SEQUENCE</scope>
    <source>
        <strain evidence="1">DSM 17241</strain>
    </source>
</reference>
<dbReference type="EMBL" id="ABGD02000034">
    <property type="protein sequence ID" value="EDS08914.1"/>
    <property type="molecule type" value="Genomic_DNA"/>
</dbReference>
<name>B0PHE5_9FIRM</name>
<organism evidence="1 2">
    <name type="scientific">Anaerotruncus colihominis DSM 17241</name>
    <dbReference type="NCBI Taxonomy" id="445972"/>
    <lineage>
        <taxon>Bacteria</taxon>
        <taxon>Bacillati</taxon>
        <taxon>Bacillota</taxon>
        <taxon>Clostridia</taxon>
        <taxon>Eubacteriales</taxon>
        <taxon>Oscillospiraceae</taxon>
        <taxon>Anaerotruncus</taxon>
    </lineage>
</organism>
<evidence type="ECO:0000313" key="1">
    <source>
        <dbReference type="EMBL" id="EDS08914.1"/>
    </source>
</evidence>
<evidence type="ECO:0000313" key="2">
    <source>
        <dbReference type="Proteomes" id="UP000003803"/>
    </source>
</evidence>
<gene>
    <name evidence="1" type="ORF">ANACOL_04239</name>
</gene>
<keyword evidence="2" id="KW-1185">Reference proteome</keyword>
<accession>B0PHE5</accession>
<dbReference type="HOGENOM" id="CLU_2748898_0_0_9"/>
<sequence length="70" mass="7143">MEAAPASGFSAERGCAISEAAAEEMVEETGAEEVSGACTAAFPQAVKVAAAASAIKMLAVYFIIIFPQFI</sequence>
<comment type="caution">
    <text evidence="1">The sequence shown here is derived from an EMBL/GenBank/DDBJ whole genome shotgun (WGS) entry which is preliminary data.</text>
</comment>
<proteinExistence type="predicted"/>